<comment type="similarity">
    <text evidence="1">Belongs to the NodU/CmcH family.</text>
</comment>
<accession>A0A385EHD4</accession>
<dbReference type="InterPro" id="IPR003696">
    <property type="entry name" value="Carbtransf_dom"/>
</dbReference>
<evidence type="ECO:0000259" key="2">
    <source>
        <dbReference type="Pfam" id="PF02543"/>
    </source>
</evidence>
<evidence type="ECO:0000313" key="5">
    <source>
        <dbReference type="Proteomes" id="UP000257648"/>
    </source>
</evidence>
<dbReference type="Gene3D" id="3.30.420.40">
    <property type="match status" value="1"/>
</dbReference>
<dbReference type="RefSeq" id="YP_009810821.1">
    <property type="nucleotide sequence ID" value="NC_048049.1"/>
</dbReference>
<dbReference type="Proteomes" id="UP000257648">
    <property type="component" value="Segment"/>
</dbReference>
<dbReference type="CDD" id="cd24033">
    <property type="entry name" value="ASKHA_NBD_NodU_CmcH-like_N"/>
    <property type="match status" value="1"/>
</dbReference>
<dbReference type="Gene3D" id="3.90.870.20">
    <property type="entry name" value="Carbamoyltransferase, C-terminal domain"/>
    <property type="match status" value="1"/>
</dbReference>
<name>A0A385EHD4_9CAUD</name>
<dbReference type="InterPro" id="IPR031730">
    <property type="entry name" value="Carbam_trans_C"/>
</dbReference>
<proteinExistence type="inferred from homology"/>
<dbReference type="EC" id="2.1.3.-" evidence="4"/>
<dbReference type="Pfam" id="PF16861">
    <property type="entry name" value="Carbam_trans_C"/>
    <property type="match status" value="1"/>
</dbReference>
<feature type="domain" description="Carbamoyltransferase C-terminal" evidence="3">
    <location>
        <begin position="335"/>
        <end position="501"/>
    </location>
</feature>
<dbReference type="GeneID" id="55001843"/>
<dbReference type="PANTHER" id="PTHR34847">
    <property type="entry name" value="NODULATION PROTEIN U"/>
    <property type="match status" value="1"/>
</dbReference>
<dbReference type="Pfam" id="PF02543">
    <property type="entry name" value="Carbam_trans_N"/>
    <property type="match status" value="1"/>
</dbReference>
<dbReference type="PANTHER" id="PTHR34847:SF1">
    <property type="entry name" value="NODULATION PROTEIN U"/>
    <property type="match status" value="1"/>
</dbReference>
<dbReference type="KEGG" id="vg:55001843"/>
<reference evidence="5" key="1">
    <citation type="submission" date="2018-05" db="EMBL/GenBank/DDBJ databases">
        <authorList>
            <person name="You S."/>
        </authorList>
    </citation>
    <scope>NUCLEOTIDE SEQUENCE [LARGE SCALE GENOMIC DNA]</scope>
</reference>
<organism evidence="4 5">
    <name type="scientific">Synechococcus phage S-T4</name>
    <dbReference type="NCBI Taxonomy" id="2268578"/>
    <lineage>
        <taxon>Viruses</taxon>
        <taxon>Duplodnaviria</taxon>
        <taxon>Heunggongvirae</taxon>
        <taxon>Uroviricota</taxon>
        <taxon>Caudoviricetes</taxon>
        <taxon>Pantevenvirales</taxon>
        <taxon>Kyanoviridae</taxon>
        <taxon>Tamkungvirus</taxon>
        <taxon>Tamkungvirus ST4</taxon>
    </lineage>
</organism>
<dbReference type="GO" id="GO:0016740">
    <property type="term" value="F:transferase activity"/>
    <property type="evidence" value="ECO:0007669"/>
    <property type="project" value="UniProtKB-KW"/>
</dbReference>
<keyword evidence="4" id="KW-0808">Transferase</keyword>
<dbReference type="InterPro" id="IPR043129">
    <property type="entry name" value="ATPase_NBD"/>
</dbReference>
<keyword evidence="5" id="KW-1185">Reference proteome</keyword>
<sequence>MKFVGLRLDGHGANVTYTDDTKVKYCEIARDLQIKHFGYNDDLIQWSYLLKRWNVTPGEIDAIGISIDGFLHGGLQFDLNKIYEIINIPSFEQMGFTCPIFRIDHHLVHSLSIWPLKEKCDIGLIFDGFGDDFITHSIYQGYSREEYYYRDELKSLGIIMCEVAELMKISGLMDDLPGKLMALKAHSISPEEKRKSIISCLDKLSIKDLEYVWGHPFFQKFDFDSQADLVSIAHEVSENIFSKYFAEIAEKYGAKKVSYTGGVALNTVINSKIREKVPGLVVPPHTNDTGISLGIVEFLRQYYDQDEFDTSGFPFWQDDECPSESPTEETIQETAEMLADGMIVGWYQGHGEIGPRALGNRSILMDPSHPNGKAIINDKVKHREWYRPFGASVLESEVSNYFDWEGKSEYMLYVMNVLDPQRFPSITHIDGTCRAQTVNETNKNFFELINKFKEITGIPMLLNTSLNKGGKPIAGHICNALDVFNDTDLDALVVGNAIYRK</sequence>
<dbReference type="SUPFAM" id="SSF53067">
    <property type="entry name" value="Actin-like ATPase domain"/>
    <property type="match status" value="1"/>
</dbReference>
<dbReference type="EMBL" id="MH412654">
    <property type="protein sequence ID" value="AXQ70462.1"/>
    <property type="molecule type" value="Genomic_DNA"/>
</dbReference>
<evidence type="ECO:0000259" key="3">
    <source>
        <dbReference type="Pfam" id="PF16861"/>
    </source>
</evidence>
<evidence type="ECO:0000256" key="1">
    <source>
        <dbReference type="ARBA" id="ARBA00006129"/>
    </source>
</evidence>
<protein>
    <submittedName>
        <fullName evidence="4">Nodulation protein</fullName>
        <ecNumber evidence="4">2.1.3.-</ecNumber>
    </submittedName>
</protein>
<feature type="domain" description="Carbamoyltransferase" evidence="2">
    <location>
        <begin position="226"/>
        <end position="294"/>
    </location>
</feature>
<dbReference type="InterPro" id="IPR038152">
    <property type="entry name" value="Carbam_trans_C_sf"/>
</dbReference>
<dbReference type="InterPro" id="IPR051338">
    <property type="entry name" value="NodU/CmcH_Carbamoyltrnsfr"/>
</dbReference>
<evidence type="ECO:0000313" key="4">
    <source>
        <dbReference type="EMBL" id="AXQ70462.1"/>
    </source>
</evidence>